<feature type="chain" id="PRO_5005173205" evidence="1">
    <location>
        <begin position="20"/>
        <end position="141"/>
    </location>
</feature>
<proteinExistence type="predicted"/>
<keyword evidence="3" id="KW-1185">Reference proteome</keyword>
<reference evidence="2 3" key="1">
    <citation type="submission" date="2014-04" db="EMBL/GenBank/DDBJ databases">
        <authorList>
            <consortium name="DOE Joint Genome Institute"/>
            <person name="Kuo A."/>
            <person name="Kohler A."/>
            <person name="Nagy L.G."/>
            <person name="Floudas D."/>
            <person name="Copeland A."/>
            <person name="Barry K.W."/>
            <person name="Cichocki N."/>
            <person name="Veneault-Fourrey C."/>
            <person name="LaButti K."/>
            <person name="Lindquist E.A."/>
            <person name="Lipzen A."/>
            <person name="Lundell T."/>
            <person name="Morin E."/>
            <person name="Murat C."/>
            <person name="Sun H."/>
            <person name="Tunlid A."/>
            <person name="Henrissat B."/>
            <person name="Grigoriev I.V."/>
            <person name="Hibbett D.S."/>
            <person name="Martin F."/>
            <person name="Nordberg H.P."/>
            <person name="Cantor M.N."/>
            <person name="Hua S.X."/>
        </authorList>
    </citation>
    <scope>NUCLEOTIDE SEQUENCE [LARGE SCALE GENOMIC DNA]</scope>
    <source>
        <strain evidence="2 3">LaAM-08-1</strain>
    </source>
</reference>
<dbReference type="AlphaFoldDB" id="A0A0C9X013"/>
<dbReference type="EMBL" id="KN838560">
    <property type="protein sequence ID" value="KIK05415.1"/>
    <property type="molecule type" value="Genomic_DNA"/>
</dbReference>
<organism evidence="2 3">
    <name type="scientific">Laccaria amethystina LaAM-08-1</name>
    <dbReference type="NCBI Taxonomy" id="1095629"/>
    <lineage>
        <taxon>Eukaryota</taxon>
        <taxon>Fungi</taxon>
        <taxon>Dikarya</taxon>
        <taxon>Basidiomycota</taxon>
        <taxon>Agaricomycotina</taxon>
        <taxon>Agaricomycetes</taxon>
        <taxon>Agaricomycetidae</taxon>
        <taxon>Agaricales</taxon>
        <taxon>Agaricineae</taxon>
        <taxon>Hydnangiaceae</taxon>
        <taxon>Laccaria</taxon>
    </lineage>
</organism>
<evidence type="ECO:0000256" key="1">
    <source>
        <dbReference type="SAM" id="SignalP"/>
    </source>
</evidence>
<feature type="signal peptide" evidence="1">
    <location>
        <begin position="1"/>
        <end position="19"/>
    </location>
</feature>
<keyword evidence="1" id="KW-0732">Signal</keyword>
<sequence>MHPLSFTLSVLLAFVAVHAAPSQPSGAPTCTYSCPQVDEAGFGLGNNSNDGTTVFCSYPAFAGEPPNDFFCTYSNTDGHLTQDHDAGFCPATAVQSCGSRRRGALKRAPAPPMVAPVARALTPEMKVRAQLKKRQPVRVEA</sequence>
<dbReference type="HOGENOM" id="CLU_150162_0_0_1"/>
<accession>A0A0C9X013</accession>
<name>A0A0C9X013_9AGAR</name>
<protein>
    <submittedName>
        <fullName evidence="2">Unplaced genomic scaffold K443scaffold_25, whole genome shotgun sequence</fullName>
    </submittedName>
</protein>
<evidence type="ECO:0000313" key="2">
    <source>
        <dbReference type="EMBL" id="KIK05415.1"/>
    </source>
</evidence>
<gene>
    <name evidence="2" type="ORF">K443DRAFT_675194</name>
</gene>
<dbReference type="Proteomes" id="UP000054477">
    <property type="component" value="Unassembled WGS sequence"/>
</dbReference>
<dbReference type="OrthoDB" id="3262731at2759"/>
<reference evidence="3" key="2">
    <citation type="submission" date="2015-01" db="EMBL/GenBank/DDBJ databases">
        <title>Evolutionary Origins and Diversification of the Mycorrhizal Mutualists.</title>
        <authorList>
            <consortium name="DOE Joint Genome Institute"/>
            <consortium name="Mycorrhizal Genomics Consortium"/>
            <person name="Kohler A."/>
            <person name="Kuo A."/>
            <person name="Nagy L.G."/>
            <person name="Floudas D."/>
            <person name="Copeland A."/>
            <person name="Barry K.W."/>
            <person name="Cichocki N."/>
            <person name="Veneault-Fourrey C."/>
            <person name="LaButti K."/>
            <person name="Lindquist E.A."/>
            <person name="Lipzen A."/>
            <person name="Lundell T."/>
            <person name="Morin E."/>
            <person name="Murat C."/>
            <person name="Riley R."/>
            <person name="Ohm R."/>
            <person name="Sun H."/>
            <person name="Tunlid A."/>
            <person name="Henrissat B."/>
            <person name="Grigoriev I.V."/>
            <person name="Hibbett D.S."/>
            <person name="Martin F."/>
        </authorList>
    </citation>
    <scope>NUCLEOTIDE SEQUENCE [LARGE SCALE GENOMIC DNA]</scope>
    <source>
        <strain evidence="3">LaAM-08-1</strain>
    </source>
</reference>
<evidence type="ECO:0000313" key="3">
    <source>
        <dbReference type="Proteomes" id="UP000054477"/>
    </source>
</evidence>